<dbReference type="PANTHER" id="PTHR43239">
    <property type="entry name" value="UPF0734 PROTEIN DDB_G0273871/DDB_G0273177"/>
    <property type="match status" value="1"/>
</dbReference>
<evidence type="ECO:0000313" key="2">
    <source>
        <dbReference type="Proteomes" id="UP000266118"/>
    </source>
</evidence>
<dbReference type="InterPro" id="IPR052996">
    <property type="entry name" value="Carb_Metab_Mutarotase"/>
</dbReference>
<accession>A0A386HV68</accession>
<name>A0A386HV68_9BACT</name>
<keyword evidence="2" id="KW-1185">Reference proteome</keyword>
<protein>
    <submittedName>
        <fullName evidence="1">L-rhamnose mutarotase</fullName>
    </submittedName>
</protein>
<sequence length="110" mass="13147">MKQYALALDLKDDEVLIQEYEDYHQNIWPEIRKSIVDSGIEDMQIFRTGNRLFMLMAVNDNFSFEAKGKADADNEKVQEWENLMWKFQQPLPWAKEGEKWVLMDKIFALK</sequence>
<dbReference type="OrthoDB" id="1430580at2"/>
<dbReference type="Proteomes" id="UP000266118">
    <property type="component" value="Chromosome"/>
</dbReference>
<dbReference type="SUPFAM" id="SSF54909">
    <property type="entry name" value="Dimeric alpha+beta barrel"/>
    <property type="match status" value="1"/>
</dbReference>
<dbReference type="GO" id="GO:0016857">
    <property type="term" value="F:racemase and epimerase activity, acting on carbohydrates and derivatives"/>
    <property type="evidence" value="ECO:0007669"/>
    <property type="project" value="InterPro"/>
</dbReference>
<dbReference type="Gene3D" id="3.30.70.100">
    <property type="match status" value="1"/>
</dbReference>
<organism evidence="1 2">
    <name type="scientific">Arachidicoccus soli</name>
    <dbReference type="NCBI Taxonomy" id="2341117"/>
    <lineage>
        <taxon>Bacteria</taxon>
        <taxon>Pseudomonadati</taxon>
        <taxon>Bacteroidota</taxon>
        <taxon>Chitinophagia</taxon>
        <taxon>Chitinophagales</taxon>
        <taxon>Chitinophagaceae</taxon>
        <taxon>Arachidicoccus</taxon>
    </lineage>
</organism>
<dbReference type="KEGG" id="ark:D6B99_13040"/>
<evidence type="ECO:0000313" key="1">
    <source>
        <dbReference type="EMBL" id="AYD49434.1"/>
    </source>
</evidence>
<gene>
    <name evidence="1" type="ORF">D6B99_13040</name>
</gene>
<dbReference type="RefSeq" id="WP_119991183.1">
    <property type="nucleotide sequence ID" value="NZ_CP032489.1"/>
</dbReference>
<dbReference type="PANTHER" id="PTHR43239:SF1">
    <property type="entry name" value="UPF0734 PROTEIN DDB_G0273871_DDB_G0273177"/>
    <property type="match status" value="1"/>
</dbReference>
<dbReference type="AlphaFoldDB" id="A0A386HV68"/>
<dbReference type="InterPro" id="IPR011008">
    <property type="entry name" value="Dimeric_a/b-barrel"/>
</dbReference>
<dbReference type="EMBL" id="CP032489">
    <property type="protein sequence ID" value="AYD49434.1"/>
    <property type="molecule type" value="Genomic_DNA"/>
</dbReference>
<proteinExistence type="predicted"/>
<reference evidence="1 2" key="1">
    <citation type="submission" date="2018-09" db="EMBL/GenBank/DDBJ databases">
        <title>Arachidicoccus sp. nov., a bacterium isolated from soil.</title>
        <authorList>
            <person name="Weon H.-Y."/>
            <person name="Kwon S.-W."/>
            <person name="Lee S.A."/>
        </authorList>
    </citation>
    <scope>NUCLEOTIDE SEQUENCE [LARGE SCALE GENOMIC DNA]</scope>
    <source>
        <strain evidence="1 2">KIS59-12</strain>
    </source>
</reference>
<dbReference type="InterPro" id="IPR008000">
    <property type="entry name" value="Rham/fucose_mutarotase"/>
</dbReference>
<dbReference type="Pfam" id="PF05336">
    <property type="entry name" value="rhaM"/>
    <property type="match status" value="1"/>
</dbReference>